<dbReference type="InterPro" id="IPR052901">
    <property type="entry name" value="Bact_TGase-like"/>
</dbReference>
<gene>
    <name evidence="3" type="ORF">KI809_16190</name>
</gene>
<sequence length="634" mass="69973">MLSPARIIEILVLLASIIGILPLYPYLDLFSRILLPLAAISGLVVHNKGIRLPTIVLTLASIAIFFSYATRFGHNNVAAPAANLLALLLAIRFMGEQSSRAALQACALSVFCLAASTLFALDPIFLFSLILLSFFIISTLLLLTFHETDKAIMLNRFELLSLGKLAVWTTGVSIPLMLIFFIILPRTQFPLWNAFAGKGQTTSGVSDRVEPGRSTTIETSLAVAFRAEMPAIDPEALYWRCVVFNRYSSDAWVREMPPSREIDRAIAGNRVQQTIFFEPGSSRYLPALDQPLQVRAPRATTSGDLVTTQNLGGSNRSKIEAISTLGETLRVTSIDREFYLRLPSELPPRLAAVADAIKGRGKSDLELVALAREFFITSRLRYATTNLPTGSNHLDNFLFTAKKGHCEFFASSFALIMRRAGVPARVVGGYYGGVYNQIGGYFVVSEDTAHAWVEVFIDGVGWQRVDPSRWSAGFAEIGANRNRGILRRLSTLLDTFTYYWHATVITYDLGNQLSLARNAGAMLQQIKLPRATSRTMRMLGLGTAGIIAFFVILKFRKGRSANRIALAFIRLSGYDSPPKGKGILEIATEWHNEDATRFATIYAGAIYRDRGISKAEQRELAALLRNLKALKSKG</sequence>
<dbReference type="Gene3D" id="3.10.620.30">
    <property type="match status" value="1"/>
</dbReference>
<protein>
    <submittedName>
        <fullName evidence="3">Transglutaminase domain-containing protein</fullName>
    </submittedName>
</protein>
<feature type="domain" description="Transglutaminase-like" evidence="2">
    <location>
        <begin position="398"/>
        <end position="469"/>
    </location>
</feature>
<evidence type="ECO:0000313" key="3">
    <source>
        <dbReference type="EMBL" id="MBT0665851.1"/>
    </source>
</evidence>
<dbReference type="RefSeq" id="WP_214172619.1">
    <property type="nucleotide sequence ID" value="NZ_JAHCVJ010000007.1"/>
</dbReference>
<dbReference type="Pfam" id="PF01841">
    <property type="entry name" value="Transglut_core"/>
    <property type="match status" value="1"/>
</dbReference>
<keyword evidence="4" id="KW-1185">Reference proteome</keyword>
<proteinExistence type="predicted"/>
<dbReference type="Pfam" id="PF11992">
    <property type="entry name" value="TgpA_N"/>
    <property type="match status" value="1"/>
</dbReference>
<dbReference type="Proteomes" id="UP000811899">
    <property type="component" value="Unassembled WGS sequence"/>
</dbReference>
<dbReference type="SUPFAM" id="SSF54001">
    <property type="entry name" value="Cysteine proteinases"/>
    <property type="match status" value="1"/>
</dbReference>
<dbReference type="PANTHER" id="PTHR42736">
    <property type="entry name" value="PROTEIN-GLUTAMINE GAMMA-GLUTAMYLTRANSFERASE"/>
    <property type="match status" value="1"/>
</dbReference>
<dbReference type="EMBL" id="JAHCVJ010000007">
    <property type="protein sequence ID" value="MBT0665851.1"/>
    <property type="molecule type" value="Genomic_DNA"/>
</dbReference>
<dbReference type="InterPro" id="IPR002931">
    <property type="entry name" value="Transglutaminase-like"/>
</dbReference>
<evidence type="ECO:0000313" key="4">
    <source>
        <dbReference type="Proteomes" id="UP000811899"/>
    </source>
</evidence>
<dbReference type="PANTHER" id="PTHR42736:SF1">
    <property type="entry name" value="PROTEIN-GLUTAMINE GAMMA-GLUTAMYLTRANSFERASE"/>
    <property type="match status" value="1"/>
</dbReference>
<dbReference type="InterPro" id="IPR038765">
    <property type="entry name" value="Papain-like_cys_pep_sf"/>
</dbReference>
<dbReference type="InterPro" id="IPR021878">
    <property type="entry name" value="TgpA_N"/>
</dbReference>
<feature type="transmembrane region" description="Helical" evidence="1">
    <location>
        <begin position="535"/>
        <end position="553"/>
    </location>
</feature>
<accession>A0AAW4L4C5</accession>
<dbReference type="SMART" id="SM00460">
    <property type="entry name" value="TGc"/>
    <property type="match status" value="1"/>
</dbReference>
<feature type="transmembrane region" description="Helical" evidence="1">
    <location>
        <begin position="101"/>
        <end position="119"/>
    </location>
</feature>
<feature type="transmembrane region" description="Helical" evidence="1">
    <location>
        <begin position="165"/>
        <end position="184"/>
    </location>
</feature>
<evidence type="ECO:0000256" key="1">
    <source>
        <dbReference type="SAM" id="Phobius"/>
    </source>
</evidence>
<evidence type="ECO:0000259" key="2">
    <source>
        <dbReference type="SMART" id="SM00460"/>
    </source>
</evidence>
<name>A0AAW4L4C5_9BACT</name>
<comment type="caution">
    <text evidence="3">The sequence shown here is derived from an EMBL/GenBank/DDBJ whole genome shotgun (WGS) entry which is preliminary data.</text>
</comment>
<feature type="transmembrane region" description="Helical" evidence="1">
    <location>
        <begin position="125"/>
        <end position="145"/>
    </location>
</feature>
<keyword evidence="1" id="KW-0472">Membrane</keyword>
<reference evidence="3 4" key="1">
    <citation type="submission" date="2021-05" db="EMBL/GenBank/DDBJ databases">
        <title>The draft genome of Geobacter pelophilus DSM 12255.</title>
        <authorList>
            <person name="Xu Z."/>
            <person name="Masuda Y."/>
            <person name="Itoh H."/>
            <person name="Senoo K."/>
        </authorList>
    </citation>
    <scope>NUCLEOTIDE SEQUENCE [LARGE SCALE GENOMIC DNA]</scope>
    <source>
        <strain evidence="3 4">DSM 12255</strain>
    </source>
</reference>
<keyword evidence="1" id="KW-1133">Transmembrane helix</keyword>
<keyword evidence="1" id="KW-0812">Transmembrane</keyword>
<feature type="transmembrane region" description="Helical" evidence="1">
    <location>
        <begin position="7"/>
        <end position="23"/>
    </location>
</feature>
<feature type="transmembrane region" description="Helical" evidence="1">
    <location>
        <begin position="52"/>
        <end position="71"/>
    </location>
</feature>
<dbReference type="AlphaFoldDB" id="A0AAW4L4C5"/>
<organism evidence="3 4">
    <name type="scientific">Geoanaerobacter pelophilus</name>
    <dbReference type="NCBI Taxonomy" id="60036"/>
    <lineage>
        <taxon>Bacteria</taxon>
        <taxon>Pseudomonadati</taxon>
        <taxon>Thermodesulfobacteriota</taxon>
        <taxon>Desulfuromonadia</taxon>
        <taxon>Geobacterales</taxon>
        <taxon>Geobacteraceae</taxon>
        <taxon>Geoanaerobacter</taxon>
    </lineage>
</organism>